<dbReference type="RefSeq" id="WP_179252810.1">
    <property type="nucleotide sequence ID" value="NZ_JACBIV010000010.1"/>
</dbReference>
<gene>
    <name evidence="1" type="ORF">H8J20_10180</name>
</gene>
<reference evidence="1" key="1">
    <citation type="submission" date="2020-08" db="EMBL/GenBank/DDBJ databases">
        <title>Food and environmental bacterial isolates.</title>
        <authorList>
            <person name="Richter L."/>
            <person name="Du Plessis E.M."/>
            <person name="Duvenage S."/>
            <person name="Allam M."/>
            <person name="Korsten L."/>
        </authorList>
    </citation>
    <scope>NUCLEOTIDE SEQUENCE</scope>
    <source>
        <strain evidence="1">UPMP2127</strain>
    </source>
</reference>
<dbReference type="EMBL" id="JACNYO010000008">
    <property type="protein sequence ID" value="MBC3212507.1"/>
    <property type="molecule type" value="Genomic_DNA"/>
</dbReference>
<evidence type="ECO:0000313" key="2">
    <source>
        <dbReference type="Proteomes" id="UP000659084"/>
    </source>
</evidence>
<comment type="caution">
    <text evidence="1">The sequence shown here is derived from an EMBL/GenBank/DDBJ whole genome shotgun (WGS) entry which is preliminary data.</text>
</comment>
<evidence type="ECO:0000313" key="1">
    <source>
        <dbReference type="EMBL" id="MBC3212507.1"/>
    </source>
</evidence>
<protein>
    <submittedName>
        <fullName evidence="1">Uncharacterized protein</fullName>
    </submittedName>
</protein>
<dbReference type="AlphaFoldDB" id="A0AAW3WSA4"/>
<proteinExistence type="predicted"/>
<accession>A0AAW3WSA4</accession>
<organism evidence="1 2">
    <name type="scientific">Serratia fonticola</name>
    <dbReference type="NCBI Taxonomy" id="47917"/>
    <lineage>
        <taxon>Bacteria</taxon>
        <taxon>Pseudomonadati</taxon>
        <taxon>Pseudomonadota</taxon>
        <taxon>Gammaproteobacteria</taxon>
        <taxon>Enterobacterales</taxon>
        <taxon>Yersiniaceae</taxon>
        <taxon>Serratia</taxon>
    </lineage>
</organism>
<name>A0AAW3WSA4_SERFO</name>
<dbReference type="Proteomes" id="UP000659084">
    <property type="component" value="Unassembled WGS sequence"/>
</dbReference>
<sequence length="70" mass="7539">MLPHIDKASKVVALEAFAPGFMGGGDQLFQHLALGQAVAVADPGQSMCAVMGTTLFWSHYQKRGMTLFKK</sequence>